<keyword evidence="1" id="KW-0378">Hydrolase</keyword>
<name>A0ABW3AJT6_9MICO</name>
<gene>
    <name evidence="1" type="ORF">ACFQ0P_10405</name>
</gene>
<organism evidence="1 2">
    <name type="scientific">Microbacterium insulae</name>
    <dbReference type="NCBI Taxonomy" id="483014"/>
    <lineage>
        <taxon>Bacteria</taxon>
        <taxon>Bacillati</taxon>
        <taxon>Actinomycetota</taxon>
        <taxon>Actinomycetes</taxon>
        <taxon>Micrococcales</taxon>
        <taxon>Microbacteriaceae</taxon>
        <taxon>Microbacterium</taxon>
    </lineage>
</organism>
<accession>A0ABW3AJT6</accession>
<dbReference type="InterPro" id="IPR007325">
    <property type="entry name" value="KFase/CYL"/>
</dbReference>
<evidence type="ECO:0000313" key="2">
    <source>
        <dbReference type="Proteomes" id="UP001597055"/>
    </source>
</evidence>
<proteinExistence type="predicted"/>
<dbReference type="PANTHER" id="PTHR31118">
    <property type="entry name" value="CYCLASE-LIKE PROTEIN 2"/>
    <property type="match status" value="1"/>
</dbReference>
<dbReference type="Gene3D" id="3.50.30.50">
    <property type="entry name" value="Putative cyclase"/>
    <property type="match status" value="1"/>
</dbReference>
<dbReference type="EC" id="3.5.-.-" evidence="1"/>
<dbReference type="PANTHER" id="PTHR31118:SF32">
    <property type="entry name" value="KYNURENINE FORMAMIDASE"/>
    <property type="match status" value="1"/>
</dbReference>
<dbReference type="RefSeq" id="WP_204978634.1">
    <property type="nucleotide sequence ID" value="NZ_JBHTII010000001.1"/>
</dbReference>
<dbReference type="InterPro" id="IPR037175">
    <property type="entry name" value="KFase_sf"/>
</dbReference>
<protein>
    <submittedName>
        <fullName evidence="1">Cyclase family protein</fullName>
        <ecNumber evidence="1">3.5.-.-</ecNumber>
    </submittedName>
</protein>
<dbReference type="Pfam" id="PF04199">
    <property type="entry name" value="Cyclase"/>
    <property type="match status" value="1"/>
</dbReference>
<reference evidence="2" key="1">
    <citation type="journal article" date="2019" name="Int. J. Syst. Evol. Microbiol.">
        <title>The Global Catalogue of Microorganisms (GCM) 10K type strain sequencing project: providing services to taxonomists for standard genome sequencing and annotation.</title>
        <authorList>
            <consortium name="The Broad Institute Genomics Platform"/>
            <consortium name="The Broad Institute Genome Sequencing Center for Infectious Disease"/>
            <person name="Wu L."/>
            <person name="Ma J."/>
        </authorList>
    </citation>
    <scope>NUCLEOTIDE SEQUENCE [LARGE SCALE GENOMIC DNA]</scope>
    <source>
        <strain evidence="2">CCUG 54523</strain>
    </source>
</reference>
<dbReference type="EMBL" id="JBHTII010000001">
    <property type="protein sequence ID" value="MFD0790814.1"/>
    <property type="molecule type" value="Genomic_DNA"/>
</dbReference>
<dbReference type="GO" id="GO:0016787">
    <property type="term" value="F:hydrolase activity"/>
    <property type="evidence" value="ECO:0007669"/>
    <property type="project" value="UniProtKB-KW"/>
</dbReference>
<comment type="caution">
    <text evidence="1">The sequence shown here is derived from an EMBL/GenBank/DDBJ whole genome shotgun (WGS) entry which is preliminary data.</text>
</comment>
<evidence type="ECO:0000313" key="1">
    <source>
        <dbReference type="EMBL" id="MFD0790814.1"/>
    </source>
</evidence>
<sequence length="228" mass="24153">MHGESPSRTGKARVALIDLSHAVEHAMPVYPGDPPVAIGPALTLDADGVAVTALHLGSHTGTHVDAPSHTIAGGRTMADVGLDELYGEAIVLRVREAGEAEVLGWERLDPSGELPEILPPIVLIDTGWARLFRDEGRTRHPALSSAAAGELLRRGMRVLAVDTLSPDLTDPEPAEFPVHEVVLGSNALVVENVRGLEHVPDRVRVGFFPLRLAGDGSPVRGVAFLDRG</sequence>
<keyword evidence="2" id="KW-1185">Reference proteome</keyword>
<dbReference type="Proteomes" id="UP001597055">
    <property type="component" value="Unassembled WGS sequence"/>
</dbReference>
<dbReference type="SUPFAM" id="SSF102198">
    <property type="entry name" value="Putative cyclase"/>
    <property type="match status" value="1"/>
</dbReference>